<comment type="caution">
    <text evidence="2">The sequence shown here is derived from an EMBL/GenBank/DDBJ whole genome shotgun (WGS) entry which is preliminary data.</text>
</comment>
<evidence type="ECO:0000256" key="1">
    <source>
        <dbReference type="SAM" id="MobiDB-lite"/>
    </source>
</evidence>
<proteinExistence type="predicted"/>
<feature type="compositionally biased region" description="Low complexity" evidence="1">
    <location>
        <begin position="1"/>
        <end position="39"/>
    </location>
</feature>
<accession>A0AAV2N064</accession>
<protein>
    <submittedName>
        <fullName evidence="2">Uncharacterized protein</fullName>
    </submittedName>
</protein>
<name>A0AAV2N064_9HYME</name>
<dbReference type="Proteomes" id="UP001497644">
    <property type="component" value="Unassembled WGS sequence"/>
</dbReference>
<evidence type="ECO:0000313" key="2">
    <source>
        <dbReference type="EMBL" id="CAL1672895.1"/>
    </source>
</evidence>
<feature type="region of interest" description="Disordered" evidence="1">
    <location>
        <begin position="1"/>
        <end position="71"/>
    </location>
</feature>
<dbReference type="AlphaFoldDB" id="A0AAV2N064"/>
<evidence type="ECO:0000313" key="3">
    <source>
        <dbReference type="Proteomes" id="UP001497644"/>
    </source>
</evidence>
<keyword evidence="3" id="KW-1185">Reference proteome</keyword>
<dbReference type="EMBL" id="CAXIPU020001103">
    <property type="protein sequence ID" value="CAL1672895.1"/>
    <property type="molecule type" value="Genomic_DNA"/>
</dbReference>
<sequence>MSRTHTPSYDTPSYDTSSYDTSSYDTSNTPSYDTSTYTPLQETHDNMSAFQEQREIEEKEEDSLMENKESK</sequence>
<reference evidence="2" key="1">
    <citation type="submission" date="2024-04" db="EMBL/GenBank/DDBJ databases">
        <authorList>
            <consortium name="Molecular Ecology Group"/>
        </authorList>
    </citation>
    <scope>NUCLEOTIDE SEQUENCE</scope>
</reference>
<gene>
    <name evidence="2" type="ORF">LPLAT_LOCUS12880</name>
</gene>
<organism evidence="2 3">
    <name type="scientific">Lasius platythorax</name>
    <dbReference type="NCBI Taxonomy" id="488582"/>
    <lineage>
        <taxon>Eukaryota</taxon>
        <taxon>Metazoa</taxon>
        <taxon>Ecdysozoa</taxon>
        <taxon>Arthropoda</taxon>
        <taxon>Hexapoda</taxon>
        <taxon>Insecta</taxon>
        <taxon>Pterygota</taxon>
        <taxon>Neoptera</taxon>
        <taxon>Endopterygota</taxon>
        <taxon>Hymenoptera</taxon>
        <taxon>Apocrita</taxon>
        <taxon>Aculeata</taxon>
        <taxon>Formicoidea</taxon>
        <taxon>Formicidae</taxon>
        <taxon>Formicinae</taxon>
        <taxon>Lasius</taxon>
        <taxon>Lasius</taxon>
    </lineage>
</organism>